<evidence type="ECO:0000256" key="5">
    <source>
        <dbReference type="ARBA" id="ARBA00023242"/>
    </source>
</evidence>
<dbReference type="KEGG" id="acan:ACA1_066790"/>
<dbReference type="GO" id="GO:0031511">
    <property type="term" value="C:Mis6-Sim4 complex"/>
    <property type="evidence" value="ECO:0007669"/>
    <property type="project" value="TreeGrafter"/>
</dbReference>
<keyword evidence="5" id="KW-0539">Nucleus</keyword>
<dbReference type="PANTHER" id="PTHR14582">
    <property type="entry name" value="INNER KINETOCHORE SUBUNIT MAL2"/>
    <property type="match status" value="1"/>
</dbReference>
<evidence type="ECO:0000256" key="6">
    <source>
        <dbReference type="ARBA" id="ARBA00023328"/>
    </source>
</evidence>
<evidence type="ECO:0000256" key="4">
    <source>
        <dbReference type="ARBA" id="ARBA00022454"/>
    </source>
</evidence>
<comment type="subcellular location">
    <subcellularLocation>
        <location evidence="2">Chromosome</location>
        <location evidence="2">Centromere</location>
    </subcellularLocation>
    <subcellularLocation>
        <location evidence="1">Nucleus</location>
    </subcellularLocation>
</comment>
<dbReference type="OrthoDB" id="10050372at2759"/>
<keyword evidence="4" id="KW-0158">Chromosome</keyword>
<name>L8GPS9_ACACF</name>
<comment type="similarity">
    <text evidence="3">Belongs to the CENP-O/MCM21 family.</text>
</comment>
<proteinExistence type="inferred from homology"/>
<dbReference type="Pfam" id="PF09496">
    <property type="entry name" value="CENP-O"/>
    <property type="match status" value="1"/>
</dbReference>
<dbReference type="EMBL" id="KB008048">
    <property type="protein sequence ID" value="ELR14638.1"/>
    <property type="molecule type" value="Genomic_DNA"/>
</dbReference>
<dbReference type="CDD" id="cd23836">
    <property type="entry name" value="DRWD-C_CENP-O"/>
    <property type="match status" value="1"/>
</dbReference>
<dbReference type="STRING" id="1257118.L8GPS9"/>
<dbReference type="GeneID" id="14915242"/>
<protein>
    <submittedName>
        <fullName evidence="7">Uncharacterized protein</fullName>
    </submittedName>
</protein>
<keyword evidence="6" id="KW-0137">Centromere</keyword>
<evidence type="ECO:0000256" key="3">
    <source>
        <dbReference type="ARBA" id="ARBA00007321"/>
    </source>
</evidence>
<dbReference type="InterPro" id="IPR018464">
    <property type="entry name" value="CENP-O"/>
</dbReference>
<dbReference type="RefSeq" id="XP_004336651.1">
    <property type="nucleotide sequence ID" value="XM_004336603.1"/>
</dbReference>
<organism evidence="7 8">
    <name type="scientific">Acanthamoeba castellanii (strain ATCC 30010 / Neff)</name>
    <dbReference type="NCBI Taxonomy" id="1257118"/>
    <lineage>
        <taxon>Eukaryota</taxon>
        <taxon>Amoebozoa</taxon>
        <taxon>Discosea</taxon>
        <taxon>Longamoebia</taxon>
        <taxon>Centramoebida</taxon>
        <taxon>Acanthamoebidae</taxon>
        <taxon>Acanthamoeba</taxon>
    </lineage>
</organism>
<keyword evidence="8" id="KW-1185">Reference proteome</keyword>
<dbReference type="CDD" id="cd23835">
    <property type="entry name" value="DRWD-N_CENP-O"/>
    <property type="match status" value="1"/>
</dbReference>
<dbReference type="AlphaFoldDB" id="L8GPS9"/>
<evidence type="ECO:0000256" key="1">
    <source>
        <dbReference type="ARBA" id="ARBA00004123"/>
    </source>
</evidence>
<dbReference type="PANTHER" id="PTHR14582:SF1">
    <property type="entry name" value="CENTROMERE PROTEIN O"/>
    <property type="match status" value="1"/>
</dbReference>
<reference evidence="7 8" key="1">
    <citation type="journal article" date="2013" name="Genome Biol.">
        <title>Genome of Acanthamoeba castellanii highlights extensive lateral gene transfer and early evolution of tyrosine kinase signaling.</title>
        <authorList>
            <person name="Clarke M."/>
            <person name="Lohan A.J."/>
            <person name="Liu B."/>
            <person name="Lagkouvardos I."/>
            <person name="Roy S."/>
            <person name="Zafar N."/>
            <person name="Bertelli C."/>
            <person name="Schilde C."/>
            <person name="Kianianmomeni A."/>
            <person name="Burglin T.R."/>
            <person name="Frech C."/>
            <person name="Turcotte B."/>
            <person name="Kopec K.O."/>
            <person name="Synnott J.M."/>
            <person name="Choo C."/>
            <person name="Paponov I."/>
            <person name="Finkler A."/>
            <person name="Soon Heng Tan C."/>
            <person name="Hutchins A.P."/>
            <person name="Weinmeier T."/>
            <person name="Rattei T."/>
            <person name="Chu J.S."/>
            <person name="Gimenez G."/>
            <person name="Irimia M."/>
            <person name="Rigden D.J."/>
            <person name="Fitzpatrick D.A."/>
            <person name="Lorenzo-Morales J."/>
            <person name="Bateman A."/>
            <person name="Chiu C.H."/>
            <person name="Tang P."/>
            <person name="Hegemann P."/>
            <person name="Fromm H."/>
            <person name="Raoult D."/>
            <person name="Greub G."/>
            <person name="Miranda-Saavedra D."/>
            <person name="Chen N."/>
            <person name="Nash P."/>
            <person name="Ginger M.L."/>
            <person name="Horn M."/>
            <person name="Schaap P."/>
            <person name="Caler L."/>
            <person name="Loftus B."/>
        </authorList>
    </citation>
    <scope>NUCLEOTIDE SEQUENCE [LARGE SCALE GENOMIC DNA]</scope>
    <source>
        <strain evidence="7 8">Neff</strain>
    </source>
</reference>
<gene>
    <name evidence="7" type="ORF">ACA1_066790</name>
</gene>
<evidence type="ECO:0000313" key="8">
    <source>
        <dbReference type="Proteomes" id="UP000011083"/>
    </source>
</evidence>
<evidence type="ECO:0000256" key="2">
    <source>
        <dbReference type="ARBA" id="ARBA00004584"/>
    </source>
</evidence>
<dbReference type="Proteomes" id="UP000011083">
    <property type="component" value="Unassembled WGS sequence"/>
</dbReference>
<dbReference type="GO" id="GO:0005634">
    <property type="term" value="C:nucleus"/>
    <property type="evidence" value="ECO:0007669"/>
    <property type="project" value="UniProtKB-SubCell"/>
</dbReference>
<accession>L8GPS9</accession>
<evidence type="ECO:0000313" key="7">
    <source>
        <dbReference type="EMBL" id="ELR14638.1"/>
    </source>
</evidence>
<sequence length="219" mass="25387">MEATVAANMRKRKQTLMGQAFSLAGIRVLPYPGNRLLLVLGSSYQGQYFDKRYHIWLETDKGATNKLRVFKHTVPYFIPIKQLEEQHLAKNIRYFVRAVSLYMNAFVARRGQVVELNRQADIESVETSAAFDYVCFSFASGQHGQVQVNLKFDLMRTRPSEVEATFMTPLKTRNKSVRESEARERREWKQRVEALMRSHPLVEAYTQLFALVPDTSVLY</sequence>
<dbReference type="VEuPathDB" id="AmoebaDB:ACA1_066790"/>